<dbReference type="Gene3D" id="1.10.3110.10">
    <property type="entry name" value="protoporphyrinogen ix oxidase, domain 3"/>
    <property type="match status" value="1"/>
</dbReference>
<dbReference type="Pfam" id="PF01593">
    <property type="entry name" value="Amino_oxidase"/>
    <property type="match status" value="1"/>
</dbReference>
<evidence type="ECO:0000259" key="1">
    <source>
        <dbReference type="Pfam" id="PF01593"/>
    </source>
</evidence>
<dbReference type="InterPro" id="IPR050464">
    <property type="entry name" value="Zeta_carotene_desat/Oxidored"/>
</dbReference>
<sequence length="427" mass="43589">MPDFLVVGGGVAGLVAARRLALGGRSVELLEAGSLLGGQMQRHTLDAVVLDAAAESFATRGGIVATLLADLGMAEDVVLPDIASAWVFRTDGSAAPLPATGVLGIPGHPLAPDVVRAIGLRAALRACADAVLPARVGADSENLGALVRARMGRGVVDDLVAPVVRGIHSRHPDDMPVESASPRLRALLAERGSLAAAVRSVRTAAPAGSQVAGIRGGMFRLVDALKADCERLGVRIETGVRVDGVEPGGVSVGGRVLSGQVVLAASDPTQPAPERRRLTLVTLVLDAPALDAAPRGTGVLVAAGAPGVSARALTHMSAKWAWLADALPGRHVLRLSYDGDPADAVRTAMHDAEVLLGAPVGGLIDADSVAVWRPVPIRRGPRADGVHDIGEATAGTGLAAVIDSAERAAQTLLGDSRSPETRDRMVQ</sequence>
<dbReference type="Proteomes" id="UP000199009">
    <property type="component" value="Chromosome I"/>
</dbReference>
<dbReference type="InterPro" id="IPR002937">
    <property type="entry name" value="Amino_oxidase"/>
</dbReference>
<dbReference type="AlphaFoldDB" id="A0A1G7ZJD5"/>
<dbReference type="PANTHER" id="PTHR42923:SF3">
    <property type="entry name" value="PROTOPORPHYRINOGEN OXIDASE"/>
    <property type="match status" value="1"/>
</dbReference>
<dbReference type="EMBL" id="LT629692">
    <property type="protein sequence ID" value="SDH08808.1"/>
    <property type="molecule type" value="Genomic_DNA"/>
</dbReference>
<dbReference type="PANTHER" id="PTHR42923">
    <property type="entry name" value="PROTOPORPHYRINOGEN OXIDASE"/>
    <property type="match status" value="1"/>
</dbReference>
<dbReference type="InterPro" id="IPR036188">
    <property type="entry name" value="FAD/NAD-bd_sf"/>
</dbReference>
<evidence type="ECO:0000313" key="2">
    <source>
        <dbReference type="EMBL" id="SDH08808.1"/>
    </source>
</evidence>
<gene>
    <name evidence="2" type="ORF">SAMN04489810_2073</name>
</gene>
<dbReference type="GO" id="GO:0016491">
    <property type="term" value="F:oxidoreductase activity"/>
    <property type="evidence" value="ECO:0007669"/>
    <property type="project" value="InterPro"/>
</dbReference>
<dbReference type="STRING" id="370764.SAMN04489810_2073"/>
<keyword evidence="3" id="KW-1185">Reference proteome</keyword>
<dbReference type="RefSeq" id="WP_091489442.1">
    <property type="nucleotide sequence ID" value="NZ_LT629692.1"/>
</dbReference>
<evidence type="ECO:0000313" key="3">
    <source>
        <dbReference type="Proteomes" id="UP000199009"/>
    </source>
</evidence>
<dbReference type="Gene3D" id="3.90.660.20">
    <property type="entry name" value="Protoporphyrinogen oxidase, mitochondrial, domain 2"/>
    <property type="match status" value="1"/>
</dbReference>
<accession>A0A1G7ZJD5</accession>
<dbReference type="SUPFAM" id="SSF54373">
    <property type="entry name" value="FAD-linked reductases, C-terminal domain"/>
    <property type="match status" value="1"/>
</dbReference>
<protein>
    <submittedName>
        <fullName evidence="2">Oxygen-dependent protoporphyrinogen oxidase</fullName>
    </submittedName>
</protein>
<dbReference type="Gene3D" id="3.50.50.60">
    <property type="entry name" value="FAD/NAD(P)-binding domain"/>
    <property type="match status" value="1"/>
</dbReference>
<dbReference type="OrthoDB" id="3450553at2"/>
<dbReference type="SUPFAM" id="SSF51905">
    <property type="entry name" value="FAD/NAD(P)-binding domain"/>
    <property type="match status" value="1"/>
</dbReference>
<reference evidence="2 3" key="1">
    <citation type="submission" date="2016-10" db="EMBL/GenBank/DDBJ databases">
        <authorList>
            <person name="de Groot N.N."/>
        </authorList>
    </citation>
    <scope>NUCLEOTIDE SEQUENCE [LARGE SCALE GENOMIC DNA]</scope>
    <source>
        <strain evidence="2 3">DSM 23142</strain>
    </source>
</reference>
<feature type="domain" description="Amine oxidase" evidence="1">
    <location>
        <begin position="11"/>
        <end position="266"/>
    </location>
</feature>
<proteinExistence type="predicted"/>
<name>A0A1G7ZJD5_9MICO</name>
<organism evidence="2 3">
    <name type="scientific">Microbacterium pygmaeum</name>
    <dbReference type="NCBI Taxonomy" id="370764"/>
    <lineage>
        <taxon>Bacteria</taxon>
        <taxon>Bacillati</taxon>
        <taxon>Actinomycetota</taxon>
        <taxon>Actinomycetes</taxon>
        <taxon>Micrococcales</taxon>
        <taxon>Microbacteriaceae</taxon>
        <taxon>Microbacterium</taxon>
    </lineage>
</organism>